<dbReference type="SUPFAM" id="SSF88874">
    <property type="entry name" value="Receptor-binding domain of short tail fibre protein gp12"/>
    <property type="match status" value="1"/>
</dbReference>
<accession>A0A484PZZ5</accession>
<dbReference type="EMBL" id="CAADHZ010000024">
    <property type="protein sequence ID" value="VFR31904.1"/>
    <property type="molecule type" value="Genomic_DNA"/>
</dbReference>
<reference evidence="1" key="1">
    <citation type="submission" date="2019-03" db="EMBL/GenBank/DDBJ databases">
        <authorList>
            <person name="Danneels B."/>
        </authorList>
    </citation>
    <scope>NUCLEOTIDE SEQUENCE</scope>
</reference>
<proteinExistence type="predicted"/>
<dbReference type="EMBL" id="CAADIB010000016">
    <property type="protein sequence ID" value="VFR36391.1"/>
    <property type="molecule type" value="Genomic_DNA"/>
</dbReference>
<sequence length="291" mass="30810">MAENQLLPFGGAAGANVLTPAEYAALGVRAGGFQAGVAKSREVNTVLRQAAFAAAMIGQFSADRSGEDVQDDGDVAAFQAAFTRALLAVIDGRAVPYVSRADLPATNQGPMFVLEANEIWTWSQSAFFSGYRSPLCGRPVDGHTQVPLPSEVDAVGGLLSKEAYAGLWGYAQENSLVVSQAVWSVNIGAHYFVDVNSTQFRCPDLRNQFRRFTGTDADTANARGLGAVQSDEFRSHNHNIDNGGSRIWGGTGSADSASSAGSRSYLYRPTNNAGGSETRPINVAYAPRLHA</sequence>
<evidence type="ECO:0000313" key="2">
    <source>
        <dbReference type="EMBL" id="VFR36391.1"/>
    </source>
</evidence>
<gene>
    <name evidence="1" type="ORF">ANDO1_3046</name>
    <name evidence="2" type="ORF">ANDO2_2908</name>
</gene>
<dbReference type="AlphaFoldDB" id="A0A484PZZ5"/>
<organism evidence="1">
    <name type="scientific">plant metagenome</name>
    <dbReference type="NCBI Taxonomy" id="1297885"/>
    <lineage>
        <taxon>unclassified sequences</taxon>
        <taxon>metagenomes</taxon>
        <taxon>organismal metagenomes</taxon>
    </lineage>
</organism>
<evidence type="ECO:0000313" key="1">
    <source>
        <dbReference type="EMBL" id="VFR31904.1"/>
    </source>
</evidence>
<protein>
    <submittedName>
        <fullName evidence="1">Prophage tail fiber protein</fullName>
    </submittedName>
</protein>
<name>A0A484PZZ5_9ZZZZ</name>